<dbReference type="OrthoDB" id="8706096at2"/>
<dbReference type="RefSeq" id="WP_113035943.1">
    <property type="nucleotide sequence ID" value="NZ_QMFB01000037.1"/>
</dbReference>
<organism evidence="1 2">
    <name type="scientific">Paenibacillus contaminans</name>
    <dbReference type="NCBI Taxonomy" id="450362"/>
    <lineage>
        <taxon>Bacteria</taxon>
        <taxon>Bacillati</taxon>
        <taxon>Bacillota</taxon>
        <taxon>Bacilli</taxon>
        <taxon>Bacillales</taxon>
        <taxon>Paenibacillaceae</taxon>
        <taxon>Paenibacillus</taxon>
    </lineage>
</organism>
<accession>A0A329LU60</accession>
<dbReference type="EMBL" id="QMFB01000037">
    <property type="protein sequence ID" value="RAV11515.1"/>
    <property type="molecule type" value="Genomic_DNA"/>
</dbReference>
<evidence type="ECO:0000313" key="2">
    <source>
        <dbReference type="Proteomes" id="UP000250369"/>
    </source>
</evidence>
<dbReference type="AlphaFoldDB" id="A0A329LU60"/>
<dbReference type="Proteomes" id="UP000250369">
    <property type="component" value="Unassembled WGS sequence"/>
</dbReference>
<evidence type="ECO:0000313" key="1">
    <source>
        <dbReference type="EMBL" id="RAV11515.1"/>
    </source>
</evidence>
<sequence length="115" mass="13043">MDSCQENAVKQLVREFVQLICRNDVSALSDKFGIDTQVFEEIIEALGRYGISASELQPPDFDKSQVSDVFQMDDPKLLGVEVNLWAKGKHQEPILHAEVNFATKQPVFHFRYIGS</sequence>
<keyword evidence="2" id="KW-1185">Reference proteome</keyword>
<proteinExistence type="predicted"/>
<comment type="caution">
    <text evidence="1">The sequence shown here is derived from an EMBL/GenBank/DDBJ whole genome shotgun (WGS) entry which is preliminary data.</text>
</comment>
<name>A0A329LU60_9BACL</name>
<gene>
    <name evidence="1" type="ORF">DQG23_36350</name>
</gene>
<protein>
    <submittedName>
        <fullName evidence="1">Uncharacterized protein</fullName>
    </submittedName>
</protein>
<reference evidence="1 2" key="1">
    <citation type="journal article" date="2009" name="Int. J. Syst. Evol. Microbiol.">
        <title>Paenibacillus contaminans sp. nov., isolated from a contaminated laboratory plate.</title>
        <authorList>
            <person name="Chou J.H."/>
            <person name="Lee J.H."/>
            <person name="Lin M.C."/>
            <person name="Chang P.S."/>
            <person name="Arun A.B."/>
            <person name="Young C.C."/>
            <person name="Chen W.M."/>
        </authorList>
    </citation>
    <scope>NUCLEOTIDE SEQUENCE [LARGE SCALE GENOMIC DNA]</scope>
    <source>
        <strain evidence="1 2">CKOBP-6</strain>
    </source>
</reference>